<organism evidence="2 3">
    <name type="scientific">Actinidia rufa</name>
    <dbReference type="NCBI Taxonomy" id="165716"/>
    <lineage>
        <taxon>Eukaryota</taxon>
        <taxon>Viridiplantae</taxon>
        <taxon>Streptophyta</taxon>
        <taxon>Embryophyta</taxon>
        <taxon>Tracheophyta</taxon>
        <taxon>Spermatophyta</taxon>
        <taxon>Magnoliopsida</taxon>
        <taxon>eudicotyledons</taxon>
        <taxon>Gunneridae</taxon>
        <taxon>Pentapetalae</taxon>
        <taxon>asterids</taxon>
        <taxon>Ericales</taxon>
        <taxon>Actinidiaceae</taxon>
        <taxon>Actinidia</taxon>
    </lineage>
</organism>
<dbReference type="PANTHER" id="PTHR31362:SF0">
    <property type="entry name" value="EXOSTOSIN DOMAIN-CONTAINING PROTEIN-RELATED"/>
    <property type="match status" value="1"/>
</dbReference>
<keyword evidence="1 2" id="KW-0812">Transmembrane</keyword>
<dbReference type="PANTHER" id="PTHR31362">
    <property type="entry name" value="GLYCOSYLTRANSFERASE STELLO1-RELATED"/>
    <property type="match status" value="1"/>
</dbReference>
<evidence type="ECO:0000313" key="3">
    <source>
        <dbReference type="Proteomes" id="UP000585474"/>
    </source>
</evidence>
<accession>A0A7J0FJ51</accession>
<sequence>MLVQDRPTPKSPKTYSTRTLPIRFSESKTLDFSTWVSDNLYKIVAILLLIATVAALFFLRNVGDTAALLCFESQAQKLEKIDFPQIDWNSIEPITDKSSPYANFRSDQWIVVSVSDYPTDSLRKLARIREWQLLAIGNSKTPGDWNLRGTIFLSLEQQAQLGFRVVDFLPYDSYVRKTVGYLFAIQHGAKKIFDVDDRGDVIDNDISKHFDVELIGENARQEVILQYSHENTNRSVVNPYIHFGQRSVWPRGLPLENVGEIGHEEYYTEVFGGKQFIQQGISNGLPDVDSVFYFTRKSSLEAFDIRFDEHAPKVALPQGIMVPVNSFNTIYHSSAFWGLMLPVSVSSMASDVLRGYWGQRLLWEIGGFVVVYPPTVHRYDRIEAYPFSEEKDLHVNVGRLIKFLVSWRSGKHRLFEKILELSYAMAEEGFWTKNDVKFTAAWLQDLLAVRYQQPRLMSLELDRPRASIGHGDRKDFVPRKLPSVHLAVEEIVTVNYEIGNLIRWRKNFGNVVLIMFCNGPVERTALEWRLLYGRIFKTVVILAEQKNVDLAVEEGHLDHLYKHLPTIFNRFSSAEGFLFLQDDTILNYWNLLQADKTKLWITYKVSESWTAVKTEGNTDWFTKQADMVKKVVSSMPVHFQVSFKESMTTDQSLTICNSEVFYIPRRFVPDFIDLANLVGDLDIHQKVAIPMFFVSMDSPQNFDSVLGTMIYKQEPPSTNSSTFYSPEVPAIHPWSVSSEQEFIKLIRIMAAGDPLLMELV</sequence>
<gene>
    <name evidence="2" type="ORF">Acr_12g0007600</name>
</gene>
<proteinExistence type="predicted"/>
<dbReference type="InterPro" id="IPR005049">
    <property type="entry name" value="STL-like"/>
</dbReference>
<protein>
    <submittedName>
        <fullName evidence="2">Transmembrane protein, putative</fullName>
    </submittedName>
</protein>
<keyword evidence="1" id="KW-0472">Membrane</keyword>
<dbReference type="AlphaFoldDB" id="A0A7J0FJ51"/>
<evidence type="ECO:0000256" key="1">
    <source>
        <dbReference type="SAM" id="Phobius"/>
    </source>
</evidence>
<comment type="caution">
    <text evidence="2">The sequence shown here is derived from an EMBL/GenBank/DDBJ whole genome shotgun (WGS) entry which is preliminary data.</text>
</comment>
<dbReference type="Pfam" id="PF03385">
    <property type="entry name" value="STELLO"/>
    <property type="match status" value="1"/>
</dbReference>
<name>A0A7J0FJ51_9ERIC</name>
<keyword evidence="3" id="KW-1185">Reference proteome</keyword>
<dbReference type="OrthoDB" id="408493at2759"/>
<reference evidence="2 3" key="1">
    <citation type="submission" date="2019-07" db="EMBL/GenBank/DDBJ databases">
        <title>De Novo Assembly of kiwifruit Actinidia rufa.</title>
        <authorList>
            <person name="Sugita-Konishi S."/>
            <person name="Sato K."/>
            <person name="Mori E."/>
            <person name="Abe Y."/>
            <person name="Kisaki G."/>
            <person name="Hamano K."/>
            <person name="Suezawa K."/>
            <person name="Otani M."/>
            <person name="Fukuda T."/>
            <person name="Manabe T."/>
            <person name="Gomi K."/>
            <person name="Tabuchi M."/>
            <person name="Akimitsu K."/>
            <person name="Kataoka I."/>
        </authorList>
    </citation>
    <scope>NUCLEOTIDE SEQUENCE [LARGE SCALE GENOMIC DNA]</scope>
    <source>
        <strain evidence="3">cv. Fuchu</strain>
    </source>
</reference>
<dbReference type="EMBL" id="BJWL01000012">
    <property type="protein sequence ID" value="GFY98219.1"/>
    <property type="molecule type" value="Genomic_DNA"/>
</dbReference>
<evidence type="ECO:0000313" key="2">
    <source>
        <dbReference type="EMBL" id="GFY98219.1"/>
    </source>
</evidence>
<dbReference type="Proteomes" id="UP000585474">
    <property type="component" value="Unassembled WGS sequence"/>
</dbReference>
<feature type="transmembrane region" description="Helical" evidence="1">
    <location>
        <begin position="40"/>
        <end position="59"/>
    </location>
</feature>
<keyword evidence="1" id="KW-1133">Transmembrane helix</keyword>